<keyword evidence="3" id="KW-1185">Reference proteome</keyword>
<comment type="caution">
    <text evidence="2">The sequence shown here is derived from an EMBL/GenBank/DDBJ whole genome shotgun (WGS) entry which is preliminary data.</text>
</comment>
<feature type="region of interest" description="Disordered" evidence="1">
    <location>
        <begin position="1"/>
        <end position="34"/>
    </location>
</feature>
<sequence length="187" mass="23473">MPRRFSFDSTSSERSWTFGRTESEEGFNRVTGRTADVARSRKTVNQLLRELEQEDEERQREEQEQREREEAHEREREEEERQRDNRRFGVHSDNKDSMNVNMAAGSVLERYGYFSHDWRIQNRLRNDQEREEEEERERQREQEEREREREREQRDRRREEEERELYGRSYYYTEDSDLEAWHARRNR</sequence>
<feature type="compositionally biased region" description="Polar residues" evidence="1">
    <location>
        <begin position="7"/>
        <end position="20"/>
    </location>
</feature>
<evidence type="ECO:0000313" key="3">
    <source>
        <dbReference type="Proteomes" id="UP001338125"/>
    </source>
</evidence>
<protein>
    <submittedName>
        <fullName evidence="2">Uncharacterized protein</fullName>
    </submittedName>
</protein>
<gene>
    <name evidence="2" type="ORF">PT974_03844</name>
</gene>
<evidence type="ECO:0000313" key="2">
    <source>
        <dbReference type="EMBL" id="KAK5995438.1"/>
    </source>
</evidence>
<proteinExistence type="predicted"/>
<accession>A0ABR0STF9</accession>
<feature type="region of interest" description="Disordered" evidence="1">
    <location>
        <begin position="125"/>
        <end position="169"/>
    </location>
</feature>
<dbReference type="EMBL" id="JAVFKD010000004">
    <property type="protein sequence ID" value="KAK5995438.1"/>
    <property type="molecule type" value="Genomic_DNA"/>
</dbReference>
<evidence type="ECO:0000256" key="1">
    <source>
        <dbReference type="SAM" id="MobiDB-lite"/>
    </source>
</evidence>
<feature type="region of interest" description="Disordered" evidence="1">
    <location>
        <begin position="48"/>
        <end position="101"/>
    </location>
</feature>
<dbReference type="Proteomes" id="UP001338125">
    <property type="component" value="Unassembled WGS sequence"/>
</dbReference>
<reference evidence="2 3" key="1">
    <citation type="submission" date="2024-01" db="EMBL/GenBank/DDBJ databases">
        <title>Complete genome of Cladobotryum mycophilum ATHUM6906.</title>
        <authorList>
            <person name="Christinaki A.C."/>
            <person name="Myridakis A.I."/>
            <person name="Kouvelis V.N."/>
        </authorList>
    </citation>
    <scope>NUCLEOTIDE SEQUENCE [LARGE SCALE GENOMIC DNA]</scope>
    <source>
        <strain evidence="2 3">ATHUM6906</strain>
    </source>
</reference>
<organism evidence="2 3">
    <name type="scientific">Cladobotryum mycophilum</name>
    <dbReference type="NCBI Taxonomy" id="491253"/>
    <lineage>
        <taxon>Eukaryota</taxon>
        <taxon>Fungi</taxon>
        <taxon>Dikarya</taxon>
        <taxon>Ascomycota</taxon>
        <taxon>Pezizomycotina</taxon>
        <taxon>Sordariomycetes</taxon>
        <taxon>Hypocreomycetidae</taxon>
        <taxon>Hypocreales</taxon>
        <taxon>Hypocreaceae</taxon>
        <taxon>Cladobotryum</taxon>
    </lineage>
</organism>
<name>A0ABR0STF9_9HYPO</name>
<feature type="compositionally biased region" description="Basic and acidic residues" evidence="1">
    <location>
        <begin position="136"/>
        <end position="166"/>
    </location>
</feature>
<feature type="compositionally biased region" description="Basic and acidic residues" evidence="1">
    <location>
        <begin position="57"/>
        <end position="96"/>
    </location>
</feature>